<sequence>MQTHHVLHQKVSGLRGCEKLGKGNKMDHLGGHSSHHTRGRQDGVSASLSDLGGELTGESIRFQVAGSGMALTPESEASTSTMNWREKSGWIKTGADVKRVLRSASATSTSGVQENGMEEEVSLVKGAATLL</sequence>
<keyword evidence="3" id="KW-1185">Reference proteome</keyword>
<dbReference type="EMBL" id="JAINUG010000016">
    <property type="protein sequence ID" value="KAJ8413312.1"/>
    <property type="molecule type" value="Genomic_DNA"/>
</dbReference>
<evidence type="ECO:0000256" key="1">
    <source>
        <dbReference type="SAM" id="MobiDB-lite"/>
    </source>
</evidence>
<dbReference type="AlphaFoldDB" id="A0AAD7T2Q1"/>
<feature type="compositionally biased region" description="Basic and acidic residues" evidence="1">
    <location>
        <begin position="16"/>
        <end position="30"/>
    </location>
</feature>
<feature type="region of interest" description="Disordered" evidence="1">
    <location>
        <begin position="1"/>
        <end position="50"/>
    </location>
</feature>
<evidence type="ECO:0000313" key="3">
    <source>
        <dbReference type="Proteomes" id="UP001221898"/>
    </source>
</evidence>
<organism evidence="2 3">
    <name type="scientific">Aldrovandia affinis</name>
    <dbReference type="NCBI Taxonomy" id="143900"/>
    <lineage>
        <taxon>Eukaryota</taxon>
        <taxon>Metazoa</taxon>
        <taxon>Chordata</taxon>
        <taxon>Craniata</taxon>
        <taxon>Vertebrata</taxon>
        <taxon>Euteleostomi</taxon>
        <taxon>Actinopterygii</taxon>
        <taxon>Neopterygii</taxon>
        <taxon>Teleostei</taxon>
        <taxon>Notacanthiformes</taxon>
        <taxon>Halosauridae</taxon>
        <taxon>Aldrovandia</taxon>
    </lineage>
</organism>
<dbReference type="Proteomes" id="UP001221898">
    <property type="component" value="Unassembled WGS sequence"/>
</dbReference>
<protein>
    <submittedName>
        <fullName evidence="2">Uncharacterized protein</fullName>
    </submittedName>
</protein>
<comment type="caution">
    <text evidence="2">The sequence shown here is derived from an EMBL/GenBank/DDBJ whole genome shotgun (WGS) entry which is preliminary data.</text>
</comment>
<proteinExistence type="predicted"/>
<reference evidence="2" key="1">
    <citation type="journal article" date="2023" name="Science">
        <title>Genome structures resolve the early diversification of teleost fishes.</title>
        <authorList>
            <person name="Parey E."/>
            <person name="Louis A."/>
            <person name="Montfort J."/>
            <person name="Bouchez O."/>
            <person name="Roques C."/>
            <person name="Iampietro C."/>
            <person name="Lluch J."/>
            <person name="Castinel A."/>
            <person name="Donnadieu C."/>
            <person name="Desvignes T."/>
            <person name="Floi Bucao C."/>
            <person name="Jouanno E."/>
            <person name="Wen M."/>
            <person name="Mejri S."/>
            <person name="Dirks R."/>
            <person name="Jansen H."/>
            <person name="Henkel C."/>
            <person name="Chen W.J."/>
            <person name="Zahm M."/>
            <person name="Cabau C."/>
            <person name="Klopp C."/>
            <person name="Thompson A.W."/>
            <person name="Robinson-Rechavi M."/>
            <person name="Braasch I."/>
            <person name="Lecointre G."/>
            <person name="Bobe J."/>
            <person name="Postlethwait J.H."/>
            <person name="Berthelot C."/>
            <person name="Roest Crollius H."/>
            <person name="Guiguen Y."/>
        </authorList>
    </citation>
    <scope>NUCLEOTIDE SEQUENCE</scope>
    <source>
        <strain evidence="2">NC1722</strain>
    </source>
</reference>
<gene>
    <name evidence="2" type="ORF">AAFF_G00093080</name>
</gene>
<name>A0AAD7T2Q1_9TELE</name>
<accession>A0AAD7T2Q1</accession>
<evidence type="ECO:0000313" key="2">
    <source>
        <dbReference type="EMBL" id="KAJ8413312.1"/>
    </source>
</evidence>